<evidence type="ECO:0000313" key="2">
    <source>
        <dbReference type="Proteomes" id="UP001155034"/>
    </source>
</evidence>
<gene>
    <name evidence="1" type="ORF">GGP82_001226</name>
</gene>
<comment type="caution">
    <text evidence="1">The sequence shown here is derived from an EMBL/GenBank/DDBJ whole genome shotgun (WGS) entry which is preliminary data.</text>
</comment>
<dbReference type="AlphaFoldDB" id="A0A9X2R5I5"/>
<reference evidence="1" key="1">
    <citation type="submission" date="2022-08" db="EMBL/GenBank/DDBJ databases">
        <title>Genomic Encyclopedia of Type Strains, Phase V (KMG-V): Genome sequencing to study the core and pangenomes of soil and plant-associated prokaryotes.</title>
        <authorList>
            <person name="Whitman W."/>
        </authorList>
    </citation>
    <scope>NUCLEOTIDE SEQUENCE</scope>
    <source>
        <strain evidence="1">SP2016B</strain>
    </source>
</reference>
<accession>A0A9X2R5I5</accession>
<dbReference type="EMBL" id="JANTYZ010000002">
    <property type="protein sequence ID" value="MCS3864680.1"/>
    <property type="molecule type" value="Genomic_DNA"/>
</dbReference>
<organism evidence="1 2">
    <name type="scientific">Salinibacter ruber</name>
    <dbReference type="NCBI Taxonomy" id="146919"/>
    <lineage>
        <taxon>Bacteria</taxon>
        <taxon>Pseudomonadati</taxon>
        <taxon>Rhodothermota</taxon>
        <taxon>Rhodothermia</taxon>
        <taxon>Rhodothermales</taxon>
        <taxon>Salinibacteraceae</taxon>
        <taxon>Salinibacter</taxon>
    </lineage>
</organism>
<protein>
    <submittedName>
        <fullName evidence="1">Uncharacterized protein</fullName>
    </submittedName>
</protein>
<sequence length="49" mass="5719">MPFEGGEFHPPFFLQTVRGLLQGGNLQLKVFRKNFFERLVEVLRAGRQL</sequence>
<name>A0A9X2R5I5_9BACT</name>
<evidence type="ECO:0000313" key="1">
    <source>
        <dbReference type="EMBL" id="MCS3864680.1"/>
    </source>
</evidence>
<dbReference type="Proteomes" id="UP001155034">
    <property type="component" value="Unassembled WGS sequence"/>
</dbReference>
<proteinExistence type="predicted"/>